<dbReference type="RefSeq" id="WP_146401412.1">
    <property type="nucleotide sequence ID" value="NZ_SJPJ01000001.1"/>
</dbReference>
<keyword evidence="4 5" id="KW-0472">Membrane</keyword>
<feature type="transmembrane region" description="Helical" evidence="5">
    <location>
        <begin position="265"/>
        <end position="289"/>
    </location>
</feature>
<dbReference type="EMBL" id="SJPJ01000001">
    <property type="protein sequence ID" value="TWT83947.1"/>
    <property type="molecule type" value="Genomic_DNA"/>
</dbReference>
<reference evidence="7 8" key="1">
    <citation type="submission" date="2019-02" db="EMBL/GenBank/DDBJ databases">
        <title>Deep-cultivation of Planctomycetes and their phenomic and genomic characterization uncovers novel biology.</title>
        <authorList>
            <person name="Wiegand S."/>
            <person name="Jogler M."/>
            <person name="Boedeker C."/>
            <person name="Pinto D."/>
            <person name="Vollmers J."/>
            <person name="Rivas-Marin E."/>
            <person name="Kohn T."/>
            <person name="Peeters S.H."/>
            <person name="Heuer A."/>
            <person name="Rast P."/>
            <person name="Oberbeckmann S."/>
            <person name="Bunk B."/>
            <person name="Jeske O."/>
            <person name="Meyerdierks A."/>
            <person name="Storesund J.E."/>
            <person name="Kallscheuer N."/>
            <person name="Luecker S."/>
            <person name="Lage O.M."/>
            <person name="Pohl T."/>
            <person name="Merkel B.J."/>
            <person name="Hornburger P."/>
            <person name="Mueller R.-W."/>
            <person name="Bruemmer F."/>
            <person name="Labrenz M."/>
            <person name="Spormann A.M."/>
            <person name="Op Den Camp H."/>
            <person name="Overmann J."/>
            <person name="Amann R."/>
            <person name="Jetten M.S.M."/>
            <person name="Mascher T."/>
            <person name="Medema M.H."/>
            <person name="Devos D.P."/>
            <person name="Kaster A.-K."/>
            <person name="Ovreas L."/>
            <person name="Rohde M."/>
            <person name="Galperin M.Y."/>
            <person name="Jogler C."/>
        </authorList>
    </citation>
    <scope>NUCLEOTIDE SEQUENCE [LARGE SCALE GENOMIC DNA]</scope>
    <source>
        <strain evidence="7 8">CA13</strain>
    </source>
</reference>
<comment type="caution">
    <text evidence="7">The sequence shown here is derived from an EMBL/GenBank/DDBJ whole genome shotgun (WGS) entry which is preliminary data.</text>
</comment>
<evidence type="ECO:0000256" key="3">
    <source>
        <dbReference type="ARBA" id="ARBA00022989"/>
    </source>
</evidence>
<feature type="transmembrane region" description="Helical" evidence="5">
    <location>
        <begin position="211"/>
        <end position="232"/>
    </location>
</feature>
<dbReference type="GO" id="GO:0016020">
    <property type="term" value="C:membrane"/>
    <property type="evidence" value="ECO:0007669"/>
    <property type="project" value="UniProtKB-SubCell"/>
</dbReference>
<proteinExistence type="predicted"/>
<evidence type="ECO:0000256" key="4">
    <source>
        <dbReference type="ARBA" id="ARBA00023136"/>
    </source>
</evidence>
<name>A0A5C5ZA19_9BACT</name>
<feature type="transmembrane region" description="Helical" evidence="5">
    <location>
        <begin position="20"/>
        <end position="42"/>
    </location>
</feature>
<feature type="transmembrane region" description="Helical" evidence="5">
    <location>
        <begin position="335"/>
        <end position="354"/>
    </location>
</feature>
<evidence type="ECO:0000256" key="2">
    <source>
        <dbReference type="ARBA" id="ARBA00022692"/>
    </source>
</evidence>
<dbReference type="InterPro" id="IPR013525">
    <property type="entry name" value="ABC2_TM"/>
</dbReference>
<evidence type="ECO:0000313" key="8">
    <source>
        <dbReference type="Proteomes" id="UP000315010"/>
    </source>
</evidence>
<gene>
    <name evidence="7" type="ORF">CA13_54210</name>
</gene>
<protein>
    <submittedName>
        <fullName evidence="7">ABC-2 family transporter protein</fullName>
    </submittedName>
</protein>
<feature type="transmembrane region" description="Helical" evidence="5">
    <location>
        <begin position="388"/>
        <end position="409"/>
    </location>
</feature>
<dbReference type="PANTHER" id="PTHR43471">
    <property type="entry name" value="ABC TRANSPORTER PERMEASE"/>
    <property type="match status" value="1"/>
</dbReference>
<evidence type="ECO:0000259" key="6">
    <source>
        <dbReference type="Pfam" id="PF12698"/>
    </source>
</evidence>
<keyword evidence="3 5" id="KW-1133">Transmembrane helix</keyword>
<dbReference type="Pfam" id="PF12698">
    <property type="entry name" value="ABC2_membrane_3"/>
    <property type="match status" value="1"/>
</dbReference>
<feature type="transmembrane region" description="Helical" evidence="5">
    <location>
        <begin position="361"/>
        <end position="382"/>
    </location>
</feature>
<dbReference type="OrthoDB" id="9768837at2"/>
<evidence type="ECO:0000256" key="1">
    <source>
        <dbReference type="ARBA" id="ARBA00004141"/>
    </source>
</evidence>
<evidence type="ECO:0000313" key="7">
    <source>
        <dbReference type="EMBL" id="TWT83947.1"/>
    </source>
</evidence>
<evidence type="ECO:0000256" key="5">
    <source>
        <dbReference type="SAM" id="Phobius"/>
    </source>
</evidence>
<feature type="transmembrane region" description="Helical" evidence="5">
    <location>
        <begin position="301"/>
        <end position="323"/>
    </location>
</feature>
<dbReference type="GO" id="GO:0140359">
    <property type="term" value="F:ABC-type transporter activity"/>
    <property type="evidence" value="ECO:0007669"/>
    <property type="project" value="InterPro"/>
</dbReference>
<organism evidence="7 8">
    <name type="scientific">Novipirellula herctigrandis</name>
    <dbReference type="NCBI Taxonomy" id="2527986"/>
    <lineage>
        <taxon>Bacteria</taxon>
        <taxon>Pseudomonadati</taxon>
        <taxon>Planctomycetota</taxon>
        <taxon>Planctomycetia</taxon>
        <taxon>Pirellulales</taxon>
        <taxon>Pirellulaceae</taxon>
        <taxon>Novipirellula</taxon>
    </lineage>
</organism>
<dbReference type="AlphaFoldDB" id="A0A5C5ZA19"/>
<sequence length="436" mass="47698">MNKVFIVARTEYLISVTSKAFLIGIVMMPIFMGGAILVQYLTHDQIDIAPRRIALVDQTGRLFDKLQTRAEIHNQTEIFDGEGEQRKQTGAPFILENYIPEDHGDERADVVLTRRVSDGDLFAFAIIDDGIFEATSAGSIRYHSQTPSYQTLANWLRNAVNEEIKSVRIAELQLSNETVAALSRHAPLRQFGLVETDIQGGVQDAKEENRILTFAIPFAGLMLMFMMIMSVAPAMLNNVLEEKIQKISEFLISSVTPFQLMAGKLLGAVCVGLTLSTLYLGAAFGLAVYFDVSDSVPVSLYAWFVFYLLVSLVTFGSIFSAIGAACSEIRDAQSLMTPVMLLVIIPMMCIGPILDSPSSTFSRAISLFPPATPMLMFVRIAIPPGPAVWEIVLGSVLTVLFAIGCVWAAGKVFRIGILSQGQSPSIAKLATWVLAK</sequence>
<keyword evidence="8" id="KW-1185">Reference proteome</keyword>
<accession>A0A5C5ZA19</accession>
<dbReference type="PANTHER" id="PTHR43471:SF3">
    <property type="entry name" value="ABC TRANSPORTER PERMEASE PROTEIN NATB"/>
    <property type="match status" value="1"/>
</dbReference>
<comment type="subcellular location">
    <subcellularLocation>
        <location evidence="1">Membrane</location>
        <topology evidence="1">Multi-pass membrane protein</topology>
    </subcellularLocation>
</comment>
<dbReference type="Proteomes" id="UP000315010">
    <property type="component" value="Unassembled WGS sequence"/>
</dbReference>
<feature type="domain" description="ABC-2 type transporter transmembrane" evidence="6">
    <location>
        <begin position="19"/>
        <end position="409"/>
    </location>
</feature>
<keyword evidence="2 5" id="KW-0812">Transmembrane</keyword>